<dbReference type="RefSeq" id="WP_085515815.1">
    <property type="nucleotide sequence ID" value="NZ_FXAW01000001.1"/>
</dbReference>
<dbReference type="STRING" id="1028.SAMN05661096_00846"/>
<feature type="domain" description="Glycosyl transferase family 1" evidence="1">
    <location>
        <begin position="191"/>
        <end position="341"/>
    </location>
</feature>
<dbReference type="AlphaFoldDB" id="A0A1X7IMV6"/>
<accession>A0A1X7IMV6</accession>
<name>A0A1X7IMV6_9BACT</name>
<dbReference type="Gene3D" id="3.40.50.2000">
    <property type="entry name" value="Glycogen Phosphorylase B"/>
    <property type="match status" value="1"/>
</dbReference>
<dbReference type="EMBL" id="FXAW01000001">
    <property type="protein sequence ID" value="SMG16347.1"/>
    <property type="molecule type" value="Genomic_DNA"/>
</dbReference>
<dbReference type="GO" id="GO:0016757">
    <property type="term" value="F:glycosyltransferase activity"/>
    <property type="evidence" value="ECO:0007669"/>
    <property type="project" value="InterPro"/>
</dbReference>
<dbReference type="OrthoDB" id="925984at2"/>
<dbReference type="Proteomes" id="UP000193804">
    <property type="component" value="Unassembled WGS sequence"/>
</dbReference>
<proteinExistence type="predicted"/>
<evidence type="ECO:0000313" key="2">
    <source>
        <dbReference type="EMBL" id="SMG16347.1"/>
    </source>
</evidence>
<gene>
    <name evidence="2" type="ORF">SAMN05661096_00846</name>
</gene>
<evidence type="ECO:0000313" key="3">
    <source>
        <dbReference type="Proteomes" id="UP000193804"/>
    </source>
</evidence>
<dbReference type="Pfam" id="PF00534">
    <property type="entry name" value="Glycos_transf_1"/>
    <property type="match status" value="1"/>
</dbReference>
<sequence length="375" mass="43882">MDDKIKVLIASVLKPADDVRSCYKIGQSLAQTNKYEVNIIGFESKKKVENENIFLYPIFKFQRNSFKRLYAPVKVFKKYLKLKPQLIIINTPELLWVMFLIKILFGTKIIYDVQENYQFNISQNQIYRGLPKYLFKYYIKITESLSRYFVEGFLLAEEVYEQQLSFIHHKPYIKLLNKSILSIKQEIEPLTLSKNNPLKFIYSGTIGAEYGTLDAIELCKKIHYFNSKITLIIIGYSADSKYLKIIEKAVNKVAYIKLITNNKPIAQSAIIQEIKNSDVALLPYRLNPNLAGRFPTKIYDYLALHIPMIIPPHPEWKSYLHQYSAGLTVDFNTPDVERLQKELHNSSFFVNRPKEEILWKSQESELLHFVEKILS</sequence>
<dbReference type="SUPFAM" id="SSF53756">
    <property type="entry name" value="UDP-Glycosyltransferase/glycogen phosphorylase"/>
    <property type="match status" value="1"/>
</dbReference>
<protein>
    <submittedName>
        <fullName evidence="2">Glycosyltransferase involved in cell wall bisynthesis</fullName>
    </submittedName>
</protein>
<reference evidence="3" key="1">
    <citation type="submission" date="2017-04" db="EMBL/GenBank/DDBJ databases">
        <authorList>
            <person name="Varghese N."/>
            <person name="Submissions S."/>
        </authorList>
    </citation>
    <scope>NUCLEOTIDE SEQUENCE [LARGE SCALE GENOMIC DNA]</scope>
    <source>
        <strain evidence="3">DSM 4125</strain>
    </source>
</reference>
<keyword evidence="2" id="KW-0808">Transferase</keyword>
<organism evidence="2 3">
    <name type="scientific">Marivirga sericea</name>
    <dbReference type="NCBI Taxonomy" id="1028"/>
    <lineage>
        <taxon>Bacteria</taxon>
        <taxon>Pseudomonadati</taxon>
        <taxon>Bacteroidota</taxon>
        <taxon>Cytophagia</taxon>
        <taxon>Cytophagales</taxon>
        <taxon>Marivirgaceae</taxon>
        <taxon>Marivirga</taxon>
    </lineage>
</organism>
<keyword evidence="3" id="KW-1185">Reference proteome</keyword>
<evidence type="ECO:0000259" key="1">
    <source>
        <dbReference type="Pfam" id="PF00534"/>
    </source>
</evidence>
<dbReference type="InterPro" id="IPR001296">
    <property type="entry name" value="Glyco_trans_1"/>
</dbReference>